<accession>A0A2N3IDW6</accession>
<keyword evidence="2 8" id="KW-0813">Transport</keyword>
<dbReference type="AlphaFoldDB" id="A0A2N3IDW6"/>
<organism evidence="11 12">
    <name type="scientific">Labilibaculum manganireducens</name>
    <dbReference type="NCBI Taxonomy" id="1940525"/>
    <lineage>
        <taxon>Bacteria</taxon>
        <taxon>Pseudomonadati</taxon>
        <taxon>Bacteroidota</taxon>
        <taxon>Bacteroidia</taxon>
        <taxon>Marinilabiliales</taxon>
        <taxon>Marinifilaceae</taxon>
        <taxon>Labilibaculum</taxon>
    </lineage>
</organism>
<dbReference type="Pfam" id="PF07715">
    <property type="entry name" value="Plug"/>
    <property type="match status" value="1"/>
</dbReference>
<evidence type="ECO:0000313" key="12">
    <source>
        <dbReference type="Proteomes" id="UP000233618"/>
    </source>
</evidence>
<protein>
    <submittedName>
        <fullName evidence="11">SusC/RagA family TonB-linked outer membrane protein</fullName>
    </submittedName>
</protein>
<dbReference type="Pfam" id="PF13715">
    <property type="entry name" value="CarbopepD_reg_2"/>
    <property type="match status" value="1"/>
</dbReference>
<dbReference type="RefSeq" id="WP_101308637.1">
    <property type="nucleotide sequence ID" value="NZ_MVDE01000004.1"/>
</dbReference>
<dbReference type="EMBL" id="MVDE01000004">
    <property type="protein sequence ID" value="PKQ68475.1"/>
    <property type="molecule type" value="Genomic_DNA"/>
</dbReference>
<evidence type="ECO:0000313" key="11">
    <source>
        <dbReference type="EMBL" id="PKQ68475.1"/>
    </source>
</evidence>
<dbReference type="InterPro" id="IPR036942">
    <property type="entry name" value="Beta-barrel_TonB_sf"/>
</dbReference>
<evidence type="ECO:0000256" key="7">
    <source>
        <dbReference type="ARBA" id="ARBA00023237"/>
    </source>
</evidence>
<keyword evidence="6 8" id="KW-0472">Membrane</keyword>
<evidence type="ECO:0000259" key="10">
    <source>
        <dbReference type="Pfam" id="PF07715"/>
    </source>
</evidence>
<dbReference type="InterPro" id="IPR008969">
    <property type="entry name" value="CarboxyPept-like_regulatory"/>
</dbReference>
<dbReference type="InterPro" id="IPR039426">
    <property type="entry name" value="TonB-dep_rcpt-like"/>
</dbReference>
<dbReference type="InterPro" id="IPR023997">
    <property type="entry name" value="TonB-dep_OMP_SusC/RagA_CS"/>
</dbReference>
<evidence type="ECO:0000256" key="6">
    <source>
        <dbReference type="ARBA" id="ARBA00023136"/>
    </source>
</evidence>
<keyword evidence="12" id="KW-1185">Reference proteome</keyword>
<dbReference type="InterPro" id="IPR012910">
    <property type="entry name" value="Plug_dom"/>
</dbReference>
<keyword evidence="5 9" id="KW-0732">Signal</keyword>
<evidence type="ECO:0000256" key="8">
    <source>
        <dbReference type="PROSITE-ProRule" id="PRU01360"/>
    </source>
</evidence>
<sequence>MNENLKFNPILRKIIFYTIVCLLLISFFPANAAITKGDIAILQGEVIVKGTVKDINGEQLIGVNVIEKGTTNGTISNLNGDFSITVSSENATLVFSYIGFNQQEFAIGNKREFNVVMKENMTGLDEVVIVGYGSQKKATLTGSISQVSGDDLKKVSAANLTNTLAGKTAGVIANVRSGEPGEDNATIFIRGKGTTGNNSPLIIVDGIAGRGFSRLNPEDIESISVLKDASAAIYGARAANGVILVTTKRGKKGGITVKYNGDYSISQPTRIPDMLNSLQYATYVNEYDRGHGLSETYSEDALQKLQDGSDPINYANTDWWNSAAKKWAPKTQHNISVSGGNEKVQFYTSAQYMWQDVIYKNSPQDYSQYQFTANLDAELSKRIRFGLDVNGRQESRKRGVYATDYLFGYFLTTNPMAAPYYENGLPRVGFDGVTNNAAVMVTDQPGTSEKKNNIINLKPFLHIDLDFITKGLYTEGYAALDYSFQNGKDINHPYDLYQYDSATDKYNSKRSATGAISLNSWADNSDAITINARLGYQNSFGNHKIDAFAAYEQYKYNYNNVSAYRTNYLSTSIMQIFAGSSNPEDQGTGGYAGVSARQNYFGRINYNFNDKYLAEISLRYDGSMNFPANKRWGLFPAISLGWIMSEESFFSPLKSVVNFFKLKGSWGMMGNDNINPFQFLSSYGFISTEDHSSDGVLFGDAVQKGLFEKVTANPYITWETAKTTNLGTSAQFLDGKFNLDFDYFVSKRTDILRTRNASIPDYAGLALPAENIGKVKNSGIEIVAGYNGSHGDFKWNVSGNFTFAENKMEYIDEAVSTPAWQRATGHPIDAMVLYDALGIYQTQEEVDNSVHIDGAKPGDLIYRDTNDDGNITYDDAIRVNESATPKIVYGLTLNGSWKGLDFNAFFQGQAKAKMMVQPTMNMMTDFYEGRWSDANSAEKNAKARWPRAFIKQTYGDDFNGRASTWWLRDARFLRLKSVELGYSLPKSISHKMGITNLRFYVNGSNLFTIDKIKDFDPEISINADNYQANGLTAYPLQRTITTGVNLSF</sequence>
<keyword evidence="4 8" id="KW-0812">Transmembrane</keyword>
<feature type="domain" description="TonB-dependent receptor plug" evidence="10">
    <location>
        <begin position="137"/>
        <end position="242"/>
    </location>
</feature>
<dbReference type="Gene3D" id="2.170.130.10">
    <property type="entry name" value="TonB-dependent receptor, plug domain"/>
    <property type="match status" value="1"/>
</dbReference>
<dbReference type="FunFam" id="2.170.130.10:FF:000003">
    <property type="entry name" value="SusC/RagA family TonB-linked outer membrane protein"/>
    <property type="match status" value="1"/>
</dbReference>
<evidence type="ECO:0000256" key="3">
    <source>
        <dbReference type="ARBA" id="ARBA00022452"/>
    </source>
</evidence>
<dbReference type="InterPro" id="IPR023996">
    <property type="entry name" value="TonB-dep_OMP_SusC/RagA"/>
</dbReference>
<dbReference type="Proteomes" id="UP000233618">
    <property type="component" value="Unassembled WGS sequence"/>
</dbReference>
<evidence type="ECO:0000256" key="1">
    <source>
        <dbReference type="ARBA" id="ARBA00004571"/>
    </source>
</evidence>
<dbReference type="GO" id="GO:0044718">
    <property type="term" value="P:siderophore transmembrane transport"/>
    <property type="evidence" value="ECO:0007669"/>
    <property type="project" value="TreeGrafter"/>
</dbReference>
<evidence type="ECO:0000256" key="9">
    <source>
        <dbReference type="SAM" id="SignalP"/>
    </source>
</evidence>
<gene>
    <name evidence="11" type="ORF">BZG01_04485</name>
</gene>
<dbReference type="NCBIfam" id="TIGR04057">
    <property type="entry name" value="SusC_RagA_signa"/>
    <property type="match status" value="1"/>
</dbReference>
<evidence type="ECO:0000256" key="2">
    <source>
        <dbReference type="ARBA" id="ARBA00022448"/>
    </source>
</evidence>
<comment type="caution">
    <text evidence="11">The sequence shown here is derived from an EMBL/GenBank/DDBJ whole genome shotgun (WGS) entry which is preliminary data.</text>
</comment>
<proteinExistence type="inferred from homology"/>
<comment type="similarity">
    <text evidence="8">Belongs to the TonB-dependent receptor family.</text>
</comment>
<dbReference type="GO" id="GO:0009279">
    <property type="term" value="C:cell outer membrane"/>
    <property type="evidence" value="ECO:0007669"/>
    <property type="project" value="UniProtKB-SubCell"/>
</dbReference>
<dbReference type="PROSITE" id="PS52016">
    <property type="entry name" value="TONB_DEPENDENT_REC_3"/>
    <property type="match status" value="1"/>
</dbReference>
<keyword evidence="3 8" id="KW-1134">Transmembrane beta strand</keyword>
<feature type="chain" id="PRO_5014995008" evidence="9">
    <location>
        <begin position="33"/>
        <end position="1048"/>
    </location>
</feature>
<dbReference type="GO" id="GO:0015344">
    <property type="term" value="F:siderophore uptake transmembrane transporter activity"/>
    <property type="evidence" value="ECO:0007669"/>
    <property type="project" value="TreeGrafter"/>
</dbReference>
<dbReference type="SUPFAM" id="SSF49464">
    <property type="entry name" value="Carboxypeptidase regulatory domain-like"/>
    <property type="match status" value="1"/>
</dbReference>
<feature type="signal peptide" evidence="9">
    <location>
        <begin position="1"/>
        <end position="32"/>
    </location>
</feature>
<evidence type="ECO:0000256" key="5">
    <source>
        <dbReference type="ARBA" id="ARBA00022729"/>
    </source>
</evidence>
<dbReference type="Gene3D" id="2.40.170.20">
    <property type="entry name" value="TonB-dependent receptor, beta-barrel domain"/>
    <property type="match status" value="1"/>
</dbReference>
<dbReference type="PANTHER" id="PTHR30069:SF29">
    <property type="entry name" value="HEMOGLOBIN AND HEMOGLOBIN-HAPTOGLOBIN-BINDING PROTEIN 1-RELATED"/>
    <property type="match status" value="1"/>
</dbReference>
<reference evidence="11 12" key="1">
    <citation type="journal article" date="2017" name="Front. Microbiol.">
        <title>Labilibaculum manganireducens gen. nov., sp. nov. and Labilibaculum filiforme sp. nov., Novel Bacteroidetes Isolated from Subsurface Sediments of the Baltic Sea.</title>
        <authorList>
            <person name="Vandieken V."/>
            <person name="Marshall I.P."/>
            <person name="Niemann H."/>
            <person name="Engelen B."/>
            <person name="Cypionka H."/>
        </authorList>
    </citation>
    <scope>NUCLEOTIDE SEQUENCE [LARGE SCALE GENOMIC DNA]</scope>
    <source>
        <strain evidence="11 12">59.10-2M</strain>
    </source>
</reference>
<dbReference type="InterPro" id="IPR037066">
    <property type="entry name" value="Plug_dom_sf"/>
</dbReference>
<comment type="subcellular location">
    <subcellularLocation>
        <location evidence="1 8">Cell outer membrane</location>
        <topology evidence="1 8">Multi-pass membrane protein</topology>
    </subcellularLocation>
</comment>
<dbReference type="NCBIfam" id="TIGR04056">
    <property type="entry name" value="OMP_RagA_SusC"/>
    <property type="match status" value="1"/>
</dbReference>
<dbReference type="SUPFAM" id="SSF56935">
    <property type="entry name" value="Porins"/>
    <property type="match status" value="1"/>
</dbReference>
<name>A0A2N3IDW6_9BACT</name>
<dbReference type="Gene3D" id="2.60.40.1120">
    <property type="entry name" value="Carboxypeptidase-like, regulatory domain"/>
    <property type="match status" value="1"/>
</dbReference>
<dbReference type="PANTHER" id="PTHR30069">
    <property type="entry name" value="TONB-DEPENDENT OUTER MEMBRANE RECEPTOR"/>
    <property type="match status" value="1"/>
</dbReference>
<keyword evidence="7 8" id="KW-0998">Cell outer membrane</keyword>
<evidence type="ECO:0000256" key="4">
    <source>
        <dbReference type="ARBA" id="ARBA00022692"/>
    </source>
</evidence>